<feature type="region of interest" description="Disordered" evidence="10">
    <location>
        <begin position="184"/>
        <end position="229"/>
    </location>
</feature>
<sequence>MPLDSEFLLSVKDHVTSKLKSLGAFIDEELPDYIMVMIANKKSEASMAKDLQLFLGEHTEEFTKWLHLKLEELKHPSHASRGKSRDKEHGHTSAKAKSSSGKKKGQRSHNESSASRTESRSRSRSPLGLGSQRPGKGVSSREPHGEIELLNLHAEENEFTNEGISSTDVVQEERKVVSTATLKSRGAEVHEMEGKPQNPDSAHIRSVVQIKEDPSARRPKVDRQSSRNLQPIGLLLKRAVDEAKANIINDEPHSSSSAKRKLANHPVACSDVSSSSTNDSPKFYVTLSGADISAIRRSANRDSDVNSSYRAKIVRPSLDRGVKSRLGSRQVLPYVRPKTTKLSVKERLGPNIRISSSNDVFPVEPDDGFSYDALDQNDADIVELVEEEPDEEQGQLTWTGHLARTLLPMRASQVAADSRPVSKSRLADQLKQRNLIVSLNETDEDEDISTLVEKQDNTRNEGTNVAVSSGDTENSTKQSNIPSSLERCRYWPNCRNGSNCSYIHPHEPCPTFPRCRLGSSCTFIHPPCRYGAFCTRPDCAFAHPTPKATPKTTVVPVSPGQIVCRFQNRCTNPCCPFYHPPSRSNTAASVPLSVSPILCRYGAACTNRPKCPFSHRDTPAPDKLKWVAPSKQAAKSEGQQQAALASDSSVGKSGENKVDVSATAIPVS</sequence>
<dbReference type="Proteomes" id="UP001497525">
    <property type="component" value="Unassembled WGS sequence"/>
</dbReference>
<protein>
    <recommendedName>
        <fullName evidence="3">Zinc finger CCCH domain-containing protein 14</fullName>
    </recommendedName>
</protein>
<feature type="region of interest" description="Disordered" evidence="10">
    <location>
        <begin position="616"/>
        <end position="668"/>
    </location>
</feature>
<dbReference type="InterPro" id="IPR040366">
    <property type="entry name" value="Nab2/ZC3H14"/>
</dbReference>
<evidence type="ECO:0000256" key="7">
    <source>
        <dbReference type="ARBA" id="ARBA00022833"/>
    </source>
</evidence>
<dbReference type="PROSITE" id="PS50103">
    <property type="entry name" value="ZF_C3H1"/>
    <property type="match status" value="1"/>
</dbReference>
<keyword evidence="8" id="KW-0539">Nucleus</keyword>
<keyword evidence="7 9" id="KW-0862">Zinc</keyword>
<evidence type="ECO:0000256" key="2">
    <source>
        <dbReference type="ARBA" id="ARBA00008423"/>
    </source>
</evidence>
<dbReference type="GO" id="GO:0008143">
    <property type="term" value="F:poly(A) binding"/>
    <property type="evidence" value="ECO:0007669"/>
    <property type="project" value="InterPro"/>
</dbReference>
<keyword evidence="4 9" id="KW-0479">Metal-binding</keyword>
<dbReference type="AlphaFoldDB" id="A0AAV2TPE1"/>
<dbReference type="Gene3D" id="1.20.1390.10">
    <property type="entry name" value="PWI domain"/>
    <property type="match status" value="1"/>
</dbReference>
<evidence type="ECO:0000256" key="8">
    <source>
        <dbReference type="ARBA" id="ARBA00023242"/>
    </source>
</evidence>
<dbReference type="Pfam" id="PF14608">
    <property type="entry name" value="zf-CCCH_2"/>
    <property type="match status" value="4"/>
</dbReference>
<evidence type="ECO:0000256" key="3">
    <source>
        <dbReference type="ARBA" id="ARBA00015071"/>
    </source>
</evidence>
<name>A0AAV2TPE1_CALDB</name>
<feature type="compositionally biased region" description="Polar residues" evidence="10">
    <location>
        <begin position="637"/>
        <end position="651"/>
    </location>
</feature>
<feature type="compositionally biased region" description="Basic and acidic residues" evidence="10">
    <location>
        <begin position="616"/>
        <end position="625"/>
    </location>
</feature>
<dbReference type="Gene3D" id="4.10.1000.30">
    <property type="match status" value="1"/>
</dbReference>
<evidence type="ECO:0000256" key="10">
    <source>
        <dbReference type="SAM" id="MobiDB-lite"/>
    </source>
</evidence>
<dbReference type="PANTHER" id="PTHR14738">
    <property type="entry name" value="ZINC FINGER CCCH DOMAIN-CONTAINING PROTEIN 14"/>
    <property type="match status" value="1"/>
</dbReference>
<comment type="subcellular location">
    <subcellularLocation>
        <location evidence="1">Nucleus</location>
    </subcellularLocation>
</comment>
<proteinExistence type="inferred from homology"/>
<feature type="compositionally biased region" description="Polar residues" evidence="10">
    <location>
        <begin position="460"/>
        <end position="480"/>
    </location>
</feature>
<feature type="compositionally biased region" description="Basic and acidic residues" evidence="10">
    <location>
        <begin position="210"/>
        <end position="225"/>
    </location>
</feature>
<evidence type="ECO:0000256" key="4">
    <source>
        <dbReference type="ARBA" id="ARBA00022723"/>
    </source>
</evidence>
<feature type="domain" description="C3H1-type" evidence="11">
    <location>
        <begin position="482"/>
        <end position="507"/>
    </location>
</feature>
<evidence type="ECO:0000313" key="12">
    <source>
        <dbReference type="EMBL" id="CAL5138361.1"/>
    </source>
</evidence>
<evidence type="ECO:0000313" key="13">
    <source>
        <dbReference type="Proteomes" id="UP001497525"/>
    </source>
</evidence>
<gene>
    <name evidence="12" type="ORF">CDAUBV1_LOCUS12951</name>
</gene>
<feature type="zinc finger region" description="C3H1-type" evidence="9">
    <location>
        <begin position="482"/>
        <end position="507"/>
    </location>
</feature>
<keyword evidence="6 9" id="KW-0863">Zinc-finger</keyword>
<evidence type="ECO:0000256" key="9">
    <source>
        <dbReference type="PROSITE-ProRule" id="PRU00723"/>
    </source>
</evidence>
<organism evidence="12 13">
    <name type="scientific">Calicophoron daubneyi</name>
    <name type="common">Rumen fluke</name>
    <name type="synonym">Paramphistomum daubneyi</name>
    <dbReference type="NCBI Taxonomy" id="300641"/>
    <lineage>
        <taxon>Eukaryota</taxon>
        <taxon>Metazoa</taxon>
        <taxon>Spiralia</taxon>
        <taxon>Lophotrochozoa</taxon>
        <taxon>Platyhelminthes</taxon>
        <taxon>Trematoda</taxon>
        <taxon>Digenea</taxon>
        <taxon>Plagiorchiida</taxon>
        <taxon>Pronocephalata</taxon>
        <taxon>Paramphistomoidea</taxon>
        <taxon>Paramphistomidae</taxon>
        <taxon>Calicophoron</taxon>
    </lineage>
</organism>
<evidence type="ECO:0000256" key="5">
    <source>
        <dbReference type="ARBA" id="ARBA00022737"/>
    </source>
</evidence>
<dbReference type="EMBL" id="CAXLJL010000489">
    <property type="protein sequence ID" value="CAL5138361.1"/>
    <property type="molecule type" value="Genomic_DNA"/>
</dbReference>
<dbReference type="PANTHER" id="PTHR14738:SF29">
    <property type="entry name" value="ZINC FINGER CCCH DOMAIN-CONTAINING PROTEIN 14"/>
    <property type="match status" value="1"/>
</dbReference>
<reference evidence="12" key="1">
    <citation type="submission" date="2024-06" db="EMBL/GenBank/DDBJ databases">
        <authorList>
            <person name="Liu X."/>
            <person name="Lenzi L."/>
            <person name="Haldenby T S."/>
            <person name="Uol C."/>
        </authorList>
    </citation>
    <scope>NUCLEOTIDE SEQUENCE</scope>
</reference>
<comment type="caution">
    <text evidence="12">The sequence shown here is derived from an EMBL/GenBank/DDBJ whole genome shotgun (WGS) entry which is preliminary data.</text>
</comment>
<dbReference type="GO" id="GO:0005737">
    <property type="term" value="C:cytoplasm"/>
    <property type="evidence" value="ECO:0007669"/>
    <property type="project" value="TreeGrafter"/>
</dbReference>
<evidence type="ECO:0000259" key="11">
    <source>
        <dbReference type="PROSITE" id="PS50103"/>
    </source>
</evidence>
<accession>A0AAV2TPE1</accession>
<dbReference type="Gene3D" id="4.10.1000.40">
    <property type="match status" value="1"/>
</dbReference>
<comment type="similarity">
    <text evidence="2">Belongs to the ZC3H14 family.</text>
</comment>
<evidence type="ECO:0000256" key="1">
    <source>
        <dbReference type="ARBA" id="ARBA00004123"/>
    </source>
</evidence>
<dbReference type="SMART" id="SM00356">
    <property type="entry name" value="ZnF_C3H1"/>
    <property type="match status" value="4"/>
</dbReference>
<evidence type="ECO:0000256" key="6">
    <source>
        <dbReference type="ARBA" id="ARBA00022771"/>
    </source>
</evidence>
<feature type="region of interest" description="Disordered" evidence="10">
    <location>
        <begin position="76"/>
        <end position="142"/>
    </location>
</feature>
<dbReference type="GO" id="GO:0005634">
    <property type="term" value="C:nucleus"/>
    <property type="evidence" value="ECO:0007669"/>
    <property type="project" value="UniProtKB-SubCell"/>
</dbReference>
<dbReference type="GO" id="GO:0008270">
    <property type="term" value="F:zinc ion binding"/>
    <property type="evidence" value="ECO:0007669"/>
    <property type="project" value="UniProtKB-KW"/>
</dbReference>
<dbReference type="GO" id="GO:0043488">
    <property type="term" value="P:regulation of mRNA stability"/>
    <property type="evidence" value="ECO:0007669"/>
    <property type="project" value="InterPro"/>
</dbReference>
<feature type="region of interest" description="Disordered" evidence="10">
    <location>
        <begin position="455"/>
        <end position="480"/>
    </location>
</feature>
<dbReference type="InterPro" id="IPR000571">
    <property type="entry name" value="Znf_CCCH"/>
</dbReference>
<feature type="compositionally biased region" description="Basic and acidic residues" evidence="10">
    <location>
        <begin position="185"/>
        <end position="194"/>
    </location>
</feature>
<keyword evidence="5" id="KW-0677">Repeat</keyword>